<dbReference type="Pfam" id="PF04392">
    <property type="entry name" value="ABC_sub_bind"/>
    <property type="match status" value="1"/>
</dbReference>
<dbReference type="PANTHER" id="PTHR35271:SF1">
    <property type="entry name" value="ABC TRANSPORTER, SUBSTRATE-BINDING LIPOPROTEIN"/>
    <property type="match status" value="1"/>
</dbReference>
<accession>A0A0B2JXH5</accession>
<dbReference type="eggNOG" id="COG2984">
    <property type="taxonomic scope" value="Bacteria"/>
</dbReference>
<sequence length="258" mass="27392">MVFSKKMKMAALGMAALFSFGLLGGCGSNNQATSDQKVVGIVQLVEHDALDAANKGFRDALKERGYEEGKNLKIDNQNAQADQSNLQNIGQRFVSNHVDLIYAIATPAAQTVANLTKDIPIVGSAITDYVGAKLVKSNDVPGGNVTGTSDMNPIKDQVDLLIKLCPNAKTIGCVYTSSEVNSEIQFKAMKEYAESKGLKVEAATISNVNDIQQAAQSLVGKVDAFYLPTDNVIASSMPTLISVTEAAKKPVICGESNM</sequence>
<evidence type="ECO:0000313" key="2">
    <source>
        <dbReference type="EMBL" id="KHM52274.1"/>
    </source>
</evidence>
<dbReference type="EMBL" id="JSCE01000117">
    <property type="protein sequence ID" value="KHM52274.1"/>
    <property type="molecule type" value="Genomic_DNA"/>
</dbReference>
<dbReference type="Gene3D" id="3.40.50.2300">
    <property type="match status" value="1"/>
</dbReference>
<gene>
    <name evidence="2" type="ORF">NZ47_05710</name>
</gene>
<feature type="signal peptide" evidence="1">
    <location>
        <begin position="1"/>
        <end position="24"/>
    </location>
</feature>
<evidence type="ECO:0000256" key="1">
    <source>
        <dbReference type="SAM" id="SignalP"/>
    </source>
</evidence>
<reference evidence="2 3" key="1">
    <citation type="journal article" date="2013" name="PLoS ONE">
        <title>Identification and characterization of three novel lipases belonging to families II and V from Anaerovibrio lipolyticus 5ST.</title>
        <authorList>
            <person name="Prive F."/>
            <person name="Kaderbhai N.N."/>
            <person name="Girdwood S."/>
            <person name="Worgan H.J."/>
            <person name="Pinloche E."/>
            <person name="Scollan N.D."/>
            <person name="Huws S.A."/>
            <person name="Newbold C.J."/>
        </authorList>
    </citation>
    <scope>NUCLEOTIDE SEQUENCE [LARGE SCALE GENOMIC DNA]</scope>
    <source>
        <strain evidence="2 3">5S</strain>
    </source>
</reference>
<feature type="chain" id="PRO_5038791783" evidence="1">
    <location>
        <begin position="25"/>
        <end position="258"/>
    </location>
</feature>
<dbReference type="STRING" id="82374.NZ47_05710"/>
<dbReference type="Proteomes" id="UP000030993">
    <property type="component" value="Unassembled WGS sequence"/>
</dbReference>
<keyword evidence="3" id="KW-1185">Reference proteome</keyword>
<evidence type="ECO:0000313" key="3">
    <source>
        <dbReference type="Proteomes" id="UP000030993"/>
    </source>
</evidence>
<dbReference type="SUPFAM" id="SSF53822">
    <property type="entry name" value="Periplasmic binding protein-like I"/>
    <property type="match status" value="1"/>
</dbReference>
<name>A0A0B2JXH5_9FIRM</name>
<comment type="caution">
    <text evidence="2">The sequence shown here is derived from an EMBL/GenBank/DDBJ whole genome shotgun (WGS) entry which is preliminary data.</text>
</comment>
<organism evidence="2 3">
    <name type="scientific">Anaerovibrio lipolyticus</name>
    <dbReference type="NCBI Taxonomy" id="82374"/>
    <lineage>
        <taxon>Bacteria</taxon>
        <taxon>Bacillati</taxon>
        <taxon>Bacillota</taxon>
        <taxon>Negativicutes</taxon>
        <taxon>Selenomonadales</taxon>
        <taxon>Selenomonadaceae</taxon>
        <taxon>Anaerovibrio</taxon>
    </lineage>
</organism>
<proteinExistence type="predicted"/>
<dbReference type="AlphaFoldDB" id="A0A0B2JXH5"/>
<dbReference type="CDD" id="cd06325">
    <property type="entry name" value="PBP1_ABC_unchar_transporter"/>
    <property type="match status" value="1"/>
</dbReference>
<protein>
    <submittedName>
        <fullName evidence="2">ABC transporter substrate-binding protein</fullName>
    </submittedName>
</protein>
<dbReference type="PROSITE" id="PS51257">
    <property type="entry name" value="PROKAR_LIPOPROTEIN"/>
    <property type="match status" value="1"/>
</dbReference>
<dbReference type="RefSeq" id="WP_039207428.1">
    <property type="nucleotide sequence ID" value="NZ_JSCE01000117.1"/>
</dbReference>
<feature type="non-terminal residue" evidence="2">
    <location>
        <position position="258"/>
    </location>
</feature>
<dbReference type="InterPro" id="IPR028082">
    <property type="entry name" value="Peripla_BP_I"/>
</dbReference>
<dbReference type="PANTHER" id="PTHR35271">
    <property type="entry name" value="ABC TRANSPORTER, SUBSTRATE-BINDING LIPOPROTEIN-RELATED"/>
    <property type="match status" value="1"/>
</dbReference>
<dbReference type="InterPro" id="IPR007487">
    <property type="entry name" value="ABC_transpt-TYRBP-like"/>
</dbReference>
<keyword evidence="1" id="KW-0732">Signal</keyword>